<accession>A0A7J5X7I3</accession>
<organism evidence="1 2">
    <name type="scientific">Dissostichus mawsoni</name>
    <name type="common">Antarctic cod</name>
    <dbReference type="NCBI Taxonomy" id="36200"/>
    <lineage>
        <taxon>Eukaryota</taxon>
        <taxon>Metazoa</taxon>
        <taxon>Chordata</taxon>
        <taxon>Craniata</taxon>
        <taxon>Vertebrata</taxon>
        <taxon>Euteleostomi</taxon>
        <taxon>Actinopterygii</taxon>
        <taxon>Neopterygii</taxon>
        <taxon>Teleostei</taxon>
        <taxon>Neoteleostei</taxon>
        <taxon>Acanthomorphata</taxon>
        <taxon>Eupercaria</taxon>
        <taxon>Perciformes</taxon>
        <taxon>Notothenioidei</taxon>
        <taxon>Nototheniidae</taxon>
        <taxon>Dissostichus</taxon>
    </lineage>
</organism>
<sequence length="153" mass="17579">MESYSKTNYNVETPRRGVCEQLPFLSPGLCAQNIVFSQEDYDYLLAQRITEMWMSSKRCQLQGEGVSPTSLVIAENKQNIVTGHLEHERTLKSNNYWTGLGPRTRVGKHRCVTSVDKPRGLRLEMETSKSWPKMIALITTHIQMYGVMKLRDL</sequence>
<reference evidence="1 2" key="1">
    <citation type="submission" date="2020-03" db="EMBL/GenBank/DDBJ databases">
        <title>Dissostichus mawsoni Genome sequencing and assembly.</title>
        <authorList>
            <person name="Park H."/>
        </authorList>
    </citation>
    <scope>NUCLEOTIDE SEQUENCE [LARGE SCALE GENOMIC DNA]</scope>
    <source>
        <strain evidence="1">DM0001</strain>
        <tissue evidence="1">Muscle</tissue>
    </source>
</reference>
<protein>
    <submittedName>
        <fullName evidence="1">Uncharacterized protein</fullName>
    </submittedName>
</protein>
<dbReference type="EMBL" id="JAAKFY010000027">
    <property type="protein sequence ID" value="KAF3832940.1"/>
    <property type="molecule type" value="Genomic_DNA"/>
</dbReference>
<comment type="caution">
    <text evidence="1">The sequence shown here is derived from an EMBL/GenBank/DDBJ whole genome shotgun (WGS) entry which is preliminary data.</text>
</comment>
<gene>
    <name evidence="1" type="ORF">F7725_026605</name>
</gene>
<name>A0A7J5X7I3_DISMA</name>
<dbReference type="AlphaFoldDB" id="A0A7J5X7I3"/>
<proteinExistence type="predicted"/>
<evidence type="ECO:0000313" key="1">
    <source>
        <dbReference type="EMBL" id="KAF3832940.1"/>
    </source>
</evidence>
<dbReference type="Proteomes" id="UP000518266">
    <property type="component" value="Unassembled WGS sequence"/>
</dbReference>
<evidence type="ECO:0000313" key="2">
    <source>
        <dbReference type="Proteomes" id="UP000518266"/>
    </source>
</evidence>
<keyword evidence="2" id="KW-1185">Reference proteome</keyword>